<evidence type="ECO:0000313" key="1">
    <source>
        <dbReference type="EMBL" id="JAH80652.1"/>
    </source>
</evidence>
<reference evidence="1" key="1">
    <citation type="submission" date="2014-11" db="EMBL/GenBank/DDBJ databases">
        <authorList>
            <person name="Amaro Gonzalez C."/>
        </authorList>
    </citation>
    <scope>NUCLEOTIDE SEQUENCE</scope>
</reference>
<dbReference type="EMBL" id="GBXM01027925">
    <property type="protein sequence ID" value="JAH80652.1"/>
    <property type="molecule type" value="Transcribed_RNA"/>
</dbReference>
<sequence length="15" mass="1795">MLFFLPITDLKLNMV</sequence>
<proteinExistence type="predicted"/>
<protein>
    <submittedName>
        <fullName evidence="1">Uncharacterized protein</fullName>
    </submittedName>
</protein>
<name>A0A0E9VRK6_ANGAN</name>
<reference evidence="1" key="2">
    <citation type="journal article" date="2015" name="Fish Shellfish Immunol.">
        <title>Early steps in the European eel (Anguilla anguilla)-Vibrio vulnificus interaction in the gills: Role of the RtxA13 toxin.</title>
        <authorList>
            <person name="Callol A."/>
            <person name="Pajuelo D."/>
            <person name="Ebbesson L."/>
            <person name="Teles M."/>
            <person name="MacKenzie S."/>
            <person name="Amaro C."/>
        </authorList>
    </citation>
    <scope>NUCLEOTIDE SEQUENCE</scope>
</reference>
<accession>A0A0E9VRK6</accession>
<organism evidence="1">
    <name type="scientific">Anguilla anguilla</name>
    <name type="common">European freshwater eel</name>
    <name type="synonym">Muraena anguilla</name>
    <dbReference type="NCBI Taxonomy" id="7936"/>
    <lineage>
        <taxon>Eukaryota</taxon>
        <taxon>Metazoa</taxon>
        <taxon>Chordata</taxon>
        <taxon>Craniata</taxon>
        <taxon>Vertebrata</taxon>
        <taxon>Euteleostomi</taxon>
        <taxon>Actinopterygii</taxon>
        <taxon>Neopterygii</taxon>
        <taxon>Teleostei</taxon>
        <taxon>Anguilliformes</taxon>
        <taxon>Anguillidae</taxon>
        <taxon>Anguilla</taxon>
    </lineage>
</organism>